<dbReference type="Proteomes" id="UP000004846">
    <property type="component" value="Unassembled WGS sequence"/>
</dbReference>
<dbReference type="InterPro" id="IPR036388">
    <property type="entry name" value="WH-like_DNA-bd_sf"/>
</dbReference>
<dbReference type="GO" id="GO:0030170">
    <property type="term" value="F:pyridoxal phosphate binding"/>
    <property type="evidence" value="ECO:0007669"/>
    <property type="project" value="InterPro"/>
</dbReference>
<dbReference type="InterPro" id="IPR015424">
    <property type="entry name" value="PyrdxlP-dep_Trfase"/>
</dbReference>
<evidence type="ECO:0000259" key="7">
    <source>
        <dbReference type="PROSITE" id="PS50949"/>
    </source>
</evidence>
<sequence>MPINSYENYALSWRPVKERLTRPYYQSLVQQLEADILSGALQKNVKLPSQRELADYLDLNFTTIGQAYKHAMEKGLLYTNIGSGTFVSPNAFHSITISTNQVADHLIDLGLVSSFDMCNQRILPFIESVSKNAALNSLLNYRDPLGTHFQRATAAEWLQTQGVRTNAEEVAIVSGVQNGLAVTLAAAFSPGQRIAVDRYTYSNFIELAQLYHLEIVPIGYDSEGMDPEHLLQECKKKKIHGIFLMPACNNPIGFQMSSARRMTLAEIIQQEHLWVIEDDIHSFLTTYAQQAVLPTFQELLPQQTIYLAGMTKFVCTGLRIAYLVFPPLLRQEIERAIFNINVKTSGFDAEIVTQVLRSPVAEELVIEKLALTKQANDLFDAIFGLARPSNPLPYYRTIPLSTEKTAPQIEQEFLQNGVRLFHSSRFTVQNQPDAFLRISLASNQLEVLAKGLTIIQELLPTLNEKKGHSL</sequence>
<dbReference type="Pfam" id="PF00392">
    <property type="entry name" value="GntR"/>
    <property type="match status" value="1"/>
</dbReference>
<dbReference type="InterPro" id="IPR036390">
    <property type="entry name" value="WH_DNA-bd_sf"/>
</dbReference>
<name>A0A125W7A7_ENTFL</name>
<dbReference type="HOGENOM" id="CLU_017584_0_0_9"/>
<evidence type="ECO:0000256" key="2">
    <source>
        <dbReference type="ARBA" id="ARBA00022576"/>
    </source>
</evidence>
<dbReference type="RefSeq" id="WP_002364549.1">
    <property type="nucleotide sequence ID" value="NZ_GL454434.1"/>
</dbReference>
<gene>
    <name evidence="8" type="ORF">HMPREF9498_01162</name>
</gene>
<evidence type="ECO:0000256" key="4">
    <source>
        <dbReference type="ARBA" id="ARBA00023015"/>
    </source>
</evidence>
<dbReference type="CDD" id="cd07377">
    <property type="entry name" value="WHTH_GntR"/>
    <property type="match status" value="1"/>
</dbReference>
<dbReference type="Gene3D" id="3.90.1150.10">
    <property type="entry name" value="Aspartate Aminotransferase, domain 1"/>
    <property type="match status" value="1"/>
</dbReference>
<dbReference type="PROSITE" id="PS50949">
    <property type="entry name" value="HTH_GNTR"/>
    <property type="match status" value="1"/>
</dbReference>
<dbReference type="InterPro" id="IPR015422">
    <property type="entry name" value="PyrdxlP-dep_Trfase_small"/>
</dbReference>
<dbReference type="InterPro" id="IPR015421">
    <property type="entry name" value="PyrdxlP-dep_Trfase_major"/>
</dbReference>
<keyword evidence="3" id="KW-0663">Pyridoxal phosphate</keyword>
<dbReference type="PANTHER" id="PTHR46577:SF1">
    <property type="entry name" value="HTH-TYPE TRANSCRIPTIONAL REGULATORY PROTEIN GABR"/>
    <property type="match status" value="1"/>
</dbReference>
<dbReference type="GO" id="GO:0008483">
    <property type="term" value="F:transaminase activity"/>
    <property type="evidence" value="ECO:0007669"/>
    <property type="project" value="UniProtKB-KW"/>
</dbReference>
<comment type="similarity">
    <text evidence="1">In the C-terminal section; belongs to the class-I pyridoxal-phosphate-dependent aminotransferase family.</text>
</comment>
<keyword evidence="5" id="KW-0238">DNA-binding</keyword>
<keyword evidence="4" id="KW-0805">Transcription regulation</keyword>
<proteinExistence type="inferred from homology"/>
<reference evidence="8 9" key="1">
    <citation type="submission" date="2010-07" db="EMBL/GenBank/DDBJ databases">
        <authorList>
            <person name="Sid Ahmed O."/>
        </authorList>
    </citation>
    <scope>NUCLEOTIDE SEQUENCE [LARGE SCALE GENOMIC DNA]</scope>
    <source>
        <strain evidence="8 9">TX4248</strain>
    </source>
</reference>
<evidence type="ECO:0000256" key="3">
    <source>
        <dbReference type="ARBA" id="ARBA00022898"/>
    </source>
</evidence>
<dbReference type="Gene3D" id="3.40.640.10">
    <property type="entry name" value="Type I PLP-dependent aspartate aminotransferase-like (Major domain)"/>
    <property type="match status" value="1"/>
</dbReference>
<dbReference type="GO" id="GO:0003700">
    <property type="term" value="F:DNA-binding transcription factor activity"/>
    <property type="evidence" value="ECO:0007669"/>
    <property type="project" value="InterPro"/>
</dbReference>
<keyword evidence="2" id="KW-0032">Aminotransferase</keyword>
<evidence type="ECO:0000256" key="1">
    <source>
        <dbReference type="ARBA" id="ARBA00005384"/>
    </source>
</evidence>
<dbReference type="InterPro" id="IPR000524">
    <property type="entry name" value="Tscrpt_reg_HTH_GntR"/>
</dbReference>
<dbReference type="CDD" id="cd00609">
    <property type="entry name" value="AAT_like"/>
    <property type="match status" value="1"/>
</dbReference>
<dbReference type="SUPFAM" id="SSF46785">
    <property type="entry name" value="Winged helix' DNA-binding domain"/>
    <property type="match status" value="1"/>
</dbReference>
<organism evidence="8 9">
    <name type="scientific">Enterococcus faecalis TX4248</name>
    <dbReference type="NCBI Taxonomy" id="749495"/>
    <lineage>
        <taxon>Bacteria</taxon>
        <taxon>Bacillati</taxon>
        <taxon>Bacillota</taxon>
        <taxon>Bacilli</taxon>
        <taxon>Lactobacillales</taxon>
        <taxon>Enterococcaceae</taxon>
        <taxon>Enterococcus</taxon>
    </lineage>
</organism>
<accession>A0A125W7A7</accession>
<dbReference type="PANTHER" id="PTHR46577">
    <property type="entry name" value="HTH-TYPE TRANSCRIPTIONAL REGULATORY PROTEIN GABR"/>
    <property type="match status" value="1"/>
</dbReference>
<feature type="domain" description="HTH gntR-type" evidence="7">
    <location>
        <begin position="22"/>
        <end position="90"/>
    </location>
</feature>
<dbReference type="SUPFAM" id="SSF53383">
    <property type="entry name" value="PLP-dependent transferases"/>
    <property type="match status" value="1"/>
</dbReference>
<dbReference type="InterPro" id="IPR051446">
    <property type="entry name" value="HTH_trans_reg/aminotransferase"/>
</dbReference>
<protein>
    <submittedName>
        <fullName evidence="8">Transcriptional regulator, GntR family</fullName>
    </submittedName>
</protein>
<dbReference type="InterPro" id="IPR004839">
    <property type="entry name" value="Aminotransferase_I/II_large"/>
</dbReference>
<dbReference type="Pfam" id="PF00155">
    <property type="entry name" value="Aminotran_1_2"/>
    <property type="match status" value="1"/>
</dbReference>
<comment type="caution">
    <text evidence="8">The sequence shown here is derived from an EMBL/GenBank/DDBJ whole genome shotgun (WGS) entry which is preliminary data.</text>
</comment>
<evidence type="ECO:0000313" key="8">
    <source>
        <dbReference type="EMBL" id="EFM83157.1"/>
    </source>
</evidence>
<evidence type="ECO:0000313" key="9">
    <source>
        <dbReference type="Proteomes" id="UP000004846"/>
    </source>
</evidence>
<evidence type="ECO:0000256" key="6">
    <source>
        <dbReference type="ARBA" id="ARBA00023163"/>
    </source>
</evidence>
<dbReference type="Gene3D" id="1.10.10.10">
    <property type="entry name" value="Winged helix-like DNA-binding domain superfamily/Winged helix DNA-binding domain"/>
    <property type="match status" value="1"/>
</dbReference>
<dbReference type="GO" id="GO:0003677">
    <property type="term" value="F:DNA binding"/>
    <property type="evidence" value="ECO:0007669"/>
    <property type="project" value="UniProtKB-KW"/>
</dbReference>
<evidence type="ECO:0000256" key="5">
    <source>
        <dbReference type="ARBA" id="ARBA00023125"/>
    </source>
</evidence>
<dbReference type="AlphaFoldDB" id="A0A125W7A7"/>
<keyword evidence="2" id="KW-0808">Transferase</keyword>
<dbReference type="SMART" id="SM00345">
    <property type="entry name" value="HTH_GNTR"/>
    <property type="match status" value="1"/>
</dbReference>
<keyword evidence="6" id="KW-0804">Transcription</keyword>
<dbReference type="EMBL" id="AEBR01000031">
    <property type="protein sequence ID" value="EFM83157.1"/>
    <property type="molecule type" value="Genomic_DNA"/>
</dbReference>